<sequence>MAISTPRMINKRVKRIHFLTFLINTYCTTLHQPHSFVKKCSGCFLYNLYSSLQHIYLAQSHIWPISGP</sequence>
<gene>
    <name evidence="2" type="primary">A118R</name>
</gene>
<protein>
    <submittedName>
        <fullName evidence="2">PA118R</fullName>
    </submittedName>
</protein>
<organismHost>
    <name type="scientific">Ornithodoros moubata</name>
    <name type="common">Soft tick</name>
    <name type="synonym">Argasid tick</name>
    <dbReference type="NCBI Taxonomy" id="6938"/>
</organismHost>
<organism evidence="2">
    <name type="scientific">African swine fever virus</name>
    <name type="common">ASFV</name>
    <dbReference type="NCBI Taxonomy" id="10497"/>
    <lineage>
        <taxon>Viruses</taxon>
        <taxon>Varidnaviria</taxon>
        <taxon>Bamfordvirae</taxon>
        <taxon>Nucleocytoviricota</taxon>
        <taxon>Pokkesviricetes</taxon>
        <taxon>Asfuvirales</taxon>
        <taxon>Asfarviridae</taxon>
        <taxon>Asfivirus</taxon>
        <taxon>Asfivirus haemorrhagiae</taxon>
    </lineage>
</organism>
<name>A0A2Z5DFD1_ASF</name>
<accession>A0A2Z5DFD1</accession>
<evidence type="ECO:0000313" key="4">
    <source>
        <dbReference type="EMBL" id="AXB49782.1"/>
    </source>
</evidence>
<organismHost>
    <name type="scientific">Phacochoerus africanus</name>
    <name type="common">Warthog</name>
    <dbReference type="NCBI Taxonomy" id="41426"/>
</organismHost>
<organismHost>
    <name type="scientific">Potamochoerus larvatus</name>
    <name type="common">Bushpig</name>
    <dbReference type="NCBI Taxonomy" id="273792"/>
</organismHost>
<dbReference type="Proteomes" id="UP000267661">
    <property type="component" value="Segment"/>
</dbReference>
<dbReference type="Proteomes" id="UP000282153">
    <property type="component" value="Segment"/>
</dbReference>
<evidence type="ECO:0000313" key="3">
    <source>
        <dbReference type="EMBL" id="AXB49611.1"/>
    </source>
</evidence>
<reference evidence="2" key="2">
    <citation type="submission" date="2018-07" db="EMBL/GenBank/DDBJ databases">
        <title>Five whole genome sequences of African swine fever virus genotype IX from domestic pigs in Uganda.</title>
        <authorList>
            <person name="Masembe C."/>
            <person name="Sreenu V.B."/>
            <person name="Filipe A.D.S."/>
            <person name="Wilkie G."/>
            <person name="Ogweng P."/>
            <person name="Mayega F.J."/>
            <person name="Muwanika V."/>
            <person name="Biek R."/>
            <person name="Palmarini M."/>
            <person name="Davison A."/>
        </authorList>
    </citation>
    <scope>NUCLEOTIDE SEQUENCE [LARGE SCALE GENOMIC DNA]</scope>
    <source>
        <strain evidence="4">N10</strain>
        <strain evidence="3">R25</strain>
        <strain evidence="5">R35</strain>
        <strain evidence="2">R7</strain>
        <strain evidence="1">R8</strain>
    </source>
</reference>
<dbReference type="EMBL" id="MH025919">
    <property type="protein sequence ID" value="AXB49782.1"/>
    <property type="molecule type" value="Genomic_DNA"/>
</dbReference>
<dbReference type="EMBL" id="MH025920">
    <property type="protein sequence ID" value="AXB49955.1"/>
    <property type="molecule type" value="Genomic_DNA"/>
</dbReference>
<dbReference type="Proteomes" id="UP000275389">
    <property type="component" value="Segment"/>
</dbReference>
<organismHost>
    <name type="scientific">Ornithodoros</name>
    <name type="common">relapsing fever ticks</name>
    <dbReference type="NCBI Taxonomy" id="6937"/>
</organismHost>
<evidence type="ECO:0000313" key="1">
    <source>
        <dbReference type="EMBL" id="AXB49265.1"/>
    </source>
</evidence>
<dbReference type="Proteomes" id="UP000273742">
    <property type="component" value="Segment"/>
</dbReference>
<evidence type="ECO:0000313" key="2">
    <source>
        <dbReference type="EMBL" id="AXB49439.1"/>
    </source>
</evidence>
<organismHost>
    <name type="scientific">Sus scrofa</name>
    <name type="common">Pig</name>
    <dbReference type="NCBI Taxonomy" id="9823"/>
</organismHost>
<organismHost>
    <name type="scientific">Phacochoerus aethiopicus</name>
    <name type="common">Warthog</name>
    <dbReference type="NCBI Taxonomy" id="85517"/>
</organismHost>
<proteinExistence type="predicted"/>
<dbReference type="EMBL" id="MH025918">
    <property type="protein sequence ID" value="AXB49611.1"/>
    <property type="molecule type" value="Genomic_DNA"/>
</dbReference>
<dbReference type="Proteomes" id="UP000276891">
    <property type="component" value="Segment"/>
</dbReference>
<reference evidence="2" key="1">
    <citation type="submission" date="2018-03" db="EMBL/GenBank/DDBJ databases">
        <authorList>
            <person name="Keele B.F."/>
        </authorList>
    </citation>
    <scope>NUCLEOTIDE SEQUENCE</scope>
    <source>
        <strain evidence="4">N10</strain>
        <strain evidence="3">R25</strain>
        <strain evidence="5">R35</strain>
        <strain evidence="2">R7</strain>
        <strain evidence="1">R8</strain>
    </source>
</reference>
<evidence type="ECO:0000313" key="5">
    <source>
        <dbReference type="EMBL" id="AXB49955.1"/>
    </source>
</evidence>
<dbReference type="EMBL" id="MH025917">
    <property type="protein sequence ID" value="AXB49439.1"/>
    <property type="molecule type" value="Genomic_DNA"/>
</dbReference>
<dbReference type="EMBL" id="MH025916">
    <property type="protein sequence ID" value="AXB49265.1"/>
    <property type="molecule type" value="Genomic_DNA"/>
</dbReference>